<proteinExistence type="predicted"/>
<accession>A0A523BHU6</accession>
<gene>
    <name evidence="1" type="ORF">DSO08_00635</name>
</gene>
<organism evidence="1 2">
    <name type="scientific">Thermoproteota archaeon</name>
    <dbReference type="NCBI Taxonomy" id="2056631"/>
    <lineage>
        <taxon>Archaea</taxon>
        <taxon>Thermoproteota</taxon>
    </lineage>
</organism>
<comment type="caution">
    <text evidence="1">The sequence shown here is derived from an EMBL/GenBank/DDBJ whole genome shotgun (WGS) entry which is preliminary data.</text>
</comment>
<sequence length="66" mass="7737">MLIFFDTYKGLACMIRWVSAFAHYMKRGLCWVKPLQQPKTKKMTKTFKGKVPHLPTLLNNFPAQVH</sequence>
<dbReference type="AlphaFoldDB" id="A0A523BHU6"/>
<dbReference type="EMBL" id="QNVH01000003">
    <property type="protein sequence ID" value="TDA40070.1"/>
    <property type="molecule type" value="Genomic_DNA"/>
</dbReference>
<protein>
    <submittedName>
        <fullName evidence="1">Uncharacterized protein</fullName>
    </submittedName>
</protein>
<dbReference type="Proteomes" id="UP000315399">
    <property type="component" value="Unassembled WGS sequence"/>
</dbReference>
<evidence type="ECO:0000313" key="1">
    <source>
        <dbReference type="EMBL" id="TDA40070.1"/>
    </source>
</evidence>
<name>A0A523BHU6_9CREN</name>
<reference evidence="1 2" key="1">
    <citation type="journal article" date="2019" name="Nat. Microbiol.">
        <title>Expanding anaerobic alkane metabolism in the domain of Archaea.</title>
        <authorList>
            <person name="Wang Y."/>
            <person name="Wegener G."/>
            <person name="Hou J."/>
            <person name="Wang F."/>
            <person name="Xiao X."/>
        </authorList>
    </citation>
    <scope>NUCLEOTIDE SEQUENCE [LARGE SCALE GENOMIC DNA]</scope>
    <source>
        <strain evidence="1">WYZ-LMO10</strain>
    </source>
</reference>
<evidence type="ECO:0000313" key="2">
    <source>
        <dbReference type="Proteomes" id="UP000315399"/>
    </source>
</evidence>